<gene>
    <name evidence="2" type="ORF">CcCBS67573_g06492</name>
</gene>
<dbReference type="OrthoDB" id="294378at2759"/>
<protein>
    <recommendedName>
        <fullName evidence="4">MORN repeat-containing protein 5</fullName>
    </recommendedName>
</protein>
<name>A0A507F329_9FUNG</name>
<organism evidence="2 3">
    <name type="scientific">Chytriomyces confervae</name>
    <dbReference type="NCBI Taxonomy" id="246404"/>
    <lineage>
        <taxon>Eukaryota</taxon>
        <taxon>Fungi</taxon>
        <taxon>Fungi incertae sedis</taxon>
        <taxon>Chytridiomycota</taxon>
        <taxon>Chytridiomycota incertae sedis</taxon>
        <taxon>Chytridiomycetes</taxon>
        <taxon>Chytridiales</taxon>
        <taxon>Chytriomycetaceae</taxon>
        <taxon>Chytriomyces</taxon>
    </lineage>
</organism>
<dbReference type="STRING" id="246404.A0A507F329"/>
<dbReference type="Pfam" id="PF02493">
    <property type="entry name" value="MORN"/>
    <property type="match status" value="3"/>
</dbReference>
<dbReference type="SUPFAM" id="SSF82185">
    <property type="entry name" value="Histone H3 K4-specific methyltransferase SET7/9 N-terminal domain"/>
    <property type="match status" value="1"/>
</dbReference>
<dbReference type="SMART" id="SM00698">
    <property type="entry name" value="MORN"/>
    <property type="match status" value="2"/>
</dbReference>
<evidence type="ECO:0000313" key="2">
    <source>
        <dbReference type="EMBL" id="TPX70524.1"/>
    </source>
</evidence>
<accession>A0A507F329</accession>
<dbReference type="Proteomes" id="UP000320333">
    <property type="component" value="Unassembled WGS sequence"/>
</dbReference>
<evidence type="ECO:0008006" key="4">
    <source>
        <dbReference type="Google" id="ProtNLM"/>
    </source>
</evidence>
<dbReference type="PANTHER" id="PTHR46917:SF1">
    <property type="entry name" value="MORN REPEAT-CONTAINING PROTEIN 2"/>
    <property type="match status" value="1"/>
</dbReference>
<keyword evidence="3" id="KW-1185">Reference proteome</keyword>
<dbReference type="EMBL" id="QEAP01000281">
    <property type="protein sequence ID" value="TPX70524.1"/>
    <property type="molecule type" value="Genomic_DNA"/>
</dbReference>
<proteinExistence type="predicted"/>
<dbReference type="InterPro" id="IPR052849">
    <property type="entry name" value="MORN_repeat_protein"/>
</dbReference>
<evidence type="ECO:0000313" key="3">
    <source>
        <dbReference type="Proteomes" id="UP000320333"/>
    </source>
</evidence>
<dbReference type="AlphaFoldDB" id="A0A507F329"/>
<reference evidence="2 3" key="1">
    <citation type="journal article" date="2019" name="Sci. Rep.">
        <title>Comparative genomics of chytrid fungi reveal insights into the obligate biotrophic and pathogenic lifestyle of Synchytrium endobioticum.</title>
        <authorList>
            <person name="van de Vossenberg B.T.L.H."/>
            <person name="Warris S."/>
            <person name="Nguyen H.D.T."/>
            <person name="van Gent-Pelzer M.P.E."/>
            <person name="Joly D.L."/>
            <person name="van de Geest H.C."/>
            <person name="Bonants P.J.M."/>
            <person name="Smith D.S."/>
            <person name="Levesque C.A."/>
            <person name="van der Lee T.A.J."/>
        </authorList>
    </citation>
    <scope>NUCLEOTIDE SEQUENCE [LARGE SCALE GENOMIC DNA]</scope>
    <source>
        <strain evidence="2 3">CBS 675.73</strain>
    </source>
</reference>
<evidence type="ECO:0000256" key="1">
    <source>
        <dbReference type="ARBA" id="ARBA00022737"/>
    </source>
</evidence>
<sequence length="147" mass="16106">MASKKKTPPGKSKTDAEATLVKTGVYIFPDSSRYEGAFADVGSAIVRQGEGKHIAPNYIYTGNWEMDKMHGKGRLEFLDTGAVYEGLWRENRFMGQGSYKWSDGSILTAEWEGNRVNGPGKFQDSAGQSWIGLFNKGVGSTLSAEIE</sequence>
<dbReference type="InterPro" id="IPR003409">
    <property type="entry name" value="MORN"/>
</dbReference>
<keyword evidence="1" id="KW-0677">Repeat</keyword>
<dbReference type="PANTHER" id="PTHR46917">
    <property type="entry name" value="MORN REPEAT-CONTAINING PROTEIN 2"/>
    <property type="match status" value="1"/>
</dbReference>
<comment type="caution">
    <text evidence="2">The sequence shown here is derived from an EMBL/GenBank/DDBJ whole genome shotgun (WGS) entry which is preliminary data.</text>
</comment>
<dbReference type="Gene3D" id="2.20.110.10">
    <property type="entry name" value="Histone H3 K4-specific methyltransferase SET7/9 N-terminal domain"/>
    <property type="match status" value="2"/>
</dbReference>